<dbReference type="EMBL" id="CAJGYO010000008">
    <property type="protein sequence ID" value="CAD6251907.1"/>
    <property type="molecule type" value="Genomic_DNA"/>
</dbReference>
<keyword evidence="3" id="KW-1185">Reference proteome</keyword>
<accession>A0A811Q169</accession>
<dbReference type="AlphaFoldDB" id="A0A811Q169"/>
<comment type="caution">
    <text evidence="2">The sequence shown here is derived from an EMBL/GenBank/DDBJ whole genome shotgun (WGS) entry which is preliminary data.</text>
</comment>
<proteinExistence type="predicted"/>
<feature type="region of interest" description="Disordered" evidence="1">
    <location>
        <begin position="1"/>
        <end position="43"/>
    </location>
</feature>
<organism evidence="2 3">
    <name type="scientific">Miscanthus lutarioriparius</name>
    <dbReference type="NCBI Taxonomy" id="422564"/>
    <lineage>
        <taxon>Eukaryota</taxon>
        <taxon>Viridiplantae</taxon>
        <taxon>Streptophyta</taxon>
        <taxon>Embryophyta</taxon>
        <taxon>Tracheophyta</taxon>
        <taxon>Spermatophyta</taxon>
        <taxon>Magnoliopsida</taxon>
        <taxon>Liliopsida</taxon>
        <taxon>Poales</taxon>
        <taxon>Poaceae</taxon>
        <taxon>PACMAD clade</taxon>
        <taxon>Panicoideae</taxon>
        <taxon>Andropogonodae</taxon>
        <taxon>Andropogoneae</taxon>
        <taxon>Saccharinae</taxon>
        <taxon>Miscanthus</taxon>
    </lineage>
</organism>
<evidence type="ECO:0000256" key="1">
    <source>
        <dbReference type="SAM" id="MobiDB-lite"/>
    </source>
</evidence>
<dbReference type="SUPFAM" id="SSF53756">
    <property type="entry name" value="UDP-Glycosyltransferase/glycogen phosphorylase"/>
    <property type="match status" value="1"/>
</dbReference>
<protein>
    <submittedName>
        <fullName evidence="2">Uncharacterized protein</fullName>
    </submittedName>
</protein>
<dbReference type="OrthoDB" id="10586052at2759"/>
<reference evidence="2" key="1">
    <citation type="submission" date="2020-10" db="EMBL/GenBank/DDBJ databases">
        <authorList>
            <person name="Han B."/>
            <person name="Lu T."/>
            <person name="Zhao Q."/>
            <person name="Huang X."/>
            <person name="Zhao Y."/>
        </authorList>
    </citation>
    <scope>NUCLEOTIDE SEQUENCE</scope>
</reference>
<dbReference type="Proteomes" id="UP000604825">
    <property type="component" value="Unassembled WGS sequence"/>
</dbReference>
<feature type="compositionally biased region" description="Basic residues" evidence="1">
    <location>
        <begin position="1"/>
        <end position="15"/>
    </location>
</feature>
<dbReference type="Gene3D" id="3.40.50.2000">
    <property type="entry name" value="Glycogen Phosphorylase B"/>
    <property type="match status" value="1"/>
</dbReference>
<evidence type="ECO:0000313" key="2">
    <source>
        <dbReference type="EMBL" id="CAD6251907.1"/>
    </source>
</evidence>
<sequence>MARPKPRRPRRRRPRLALLSSSGHGPRGAAGRAGAAAARGTRLHHHRAHLRQLQLHRAARVPGVPAADAVGDASLPPIPLDDLPAGSAIEMLLSVEAQRSVPALMAVLTDLRSRTGNNLVAFVADLFGADTLRAACDAGVPGYLFFPSNLLMLSLMLHLPRLDAELTSTIGEFATCRSPSGSPAACRCPAPTSCSRSRTAPATRAGEWCTTARGTATRPAYW</sequence>
<name>A0A811Q169_9POAL</name>
<evidence type="ECO:0000313" key="3">
    <source>
        <dbReference type="Proteomes" id="UP000604825"/>
    </source>
</evidence>
<feature type="compositionally biased region" description="Low complexity" evidence="1">
    <location>
        <begin position="23"/>
        <end position="40"/>
    </location>
</feature>
<gene>
    <name evidence="2" type="ORF">NCGR_LOCUS35640</name>
</gene>